<organism evidence="3 4">
    <name type="scientific">Chitinophaga parva</name>
    <dbReference type="NCBI Taxonomy" id="2169414"/>
    <lineage>
        <taxon>Bacteria</taxon>
        <taxon>Pseudomonadati</taxon>
        <taxon>Bacteroidota</taxon>
        <taxon>Chitinophagia</taxon>
        <taxon>Chitinophagales</taxon>
        <taxon>Chitinophagaceae</taxon>
        <taxon>Chitinophaga</taxon>
    </lineage>
</organism>
<comment type="caution">
    <text evidence="3">The sequence shown here is derived from an EMBL/GenBank/DDBJ whole genome shotgun (WGS) entry which is preliminary data.</text>
</comment>
<evidence type="ECO:0000256" key="1">
    <source>
        <dbReference type="SAM" id="Coils"/>
    </source>
</evidence>
<proteinExistence type="predicted"/>
<keyword evidence="4" id="KW-1185">Reference proteome</keyword>
<protein>
    <recommendedName>
        <fullName evidence="2">Peptidase S74 domain-containing protein</fullName>
    </recommendedName>
</protein>
<name>A0A2T7BCX8_9BACT</name>
<keyword evidence="1" id="KW-0175">Coiled coil</keyword>
<dbReference type="EMBL" id="QCYK01000003">
    <property type="protein sequence ID" value="PUZ22870.1"/>
    <property type="molecule type" value="Genomic_DNA"/>
</dbReference>
<dbReference type="InterPro" id="IPR030392">
    <property type="entry name" value="S74_ICA"/>
</dbReference>
<dbReference type="Pfam" id="PF13884">
    <property type="entry name" value="Peptidase_S74"/>
    <property type="match status" value="1"/>
</dbReference>
<feature type="coiled-coil region" evidence="1">
    <location>
        <begin position="959"/>
        <end position="996"/>
    </location>
</feature>
<evidence type="ECO:0000313" key="4">
    <source>
        <dbReference type="Proteomes" id="UP000244450"/>
    </source>
</evidence>
<accession>A0A2T7BCX8</accession>
<sequence length="1002" mass="105351">MFISVAPLRAQYVYKIKADTVRIYNTCDTAELVLQNRTQNVAGFLYNKGQGVTEFRSLSDSFILNQNGSKQPANFSISGSGAVGGSLNAGTWMVAKAGFYADRNTVSSGTVGYALRDSTSRMRWGIGTQTLETSGDVGSDFSIFRYHDNGSNIAASDFVIRRLNGNVGIHNALPANTLDVNGTGFFSGNLSSNGIFTVSGGTISMANASSNMLMFPGNNVNSAPVHGVSRSTGTKVVLFPSFSTLNTDYAIGVEDNNMWLSVPGNKVGFKFYANDTAVSKIDGQGNGEWLGRGRFGGSSSSNQIIGAGPAAEVHYVNGSALFQGYDRTAGAYLPAMITGGVGNTTKSLLLNSAGYQFLNLPNAGLLGTDASGYLKDVSTTENLNTVVHRGDATDASITINPHGNAFRSLLVYRDSDTSVTYTTFGNNRTAATITFIPDTSKISKAYNISVGAGTLTYYNAGQSENIWRSSNHVPGDTINISTIAGSVLSSIVTNASGHVKSVSTRSLLPSDIGAAPVSGDTNYIMSQTAVEQHASFWIDGLANVGSVTIGHGADPSAALLIAKAGFVTFLDNRYKYGNRDHKFLRVNDVGQLTQDSVRWADLFSKPTTLSGYGITDAIQNQVASAQHAFFNIDSSGTAKLFSAYNSVTGGNAGFSVQSGGGIRYFINIYNGKMLIGGNGMWPGTAPITIAYAGLDSGNVGINTPSPTAKLHVTVMSNTQQSLYLDQKGSNLIVAPSSGGGTVTKIDNTLGGLALQASTGAGNMGIGRGPTTYAKLSVLGVISSAQGGFQLDSVYTESPMRIYSNNGSGHIDFSAHSASTNKFGVSMYVPDNTGDFRIQTAPVVAGTGTLSYTDRVTVLNSGKVGIGTTAPATMLDVVGDIHASGAITATSITQTSLRSLKKEIKPFTASALNILDSAQVRTFIFKADTTNTTRIGFIADEVPDAMAATGRKGVEETNTVALLVKAIQEMKAEMDAMKEKVSQVNALEQRVHDLEIQLEKKNK</sequence>
<dbReference type="Proteomes" id="UP000244450">
    <property type="component" value="Unassembled WGS sequence"/>
</dbReference>
<feature type="domain" description="Peptidase S74" evidence="2">
    <location>
        <begin position="895"/>
        <end position="990"/>
    </location>
</feature>
<evidence type="ECO:0000259" key="2">
    <source>
        <dbReference type="PROSITE" id="PS51688"/>
    </source>
</evidence>
<dbReference type="AlphaFoldDB" id="A0A2T7BCX8"/>
<evidence type="ECO:0000313" key="3">
    <source>
        <dbReference type="EMBL" id="PUZ22870.1"/>
    </source>
</evidence>
<gene>
    <name evidence="3" type="ORF">DCC81_20840</name>
</gene>
<dbReference type="PROSITE" id="PS51688">
    <property type="entry name" value="ICA"/>
    <property type="match status" value="1"/>
</dbReference>
<reference evidence="3 4" key="1">
    <citation type="submission" date="2018-04" db="EMBL/GenBank/DDBJ databases">
        <title>Chitinophaga fuyangensis sp. nov., isolated from soil in a chemical factory.</title>
        <authorList>
            <person name="Chen K."/>
        </authorList>
    </citation>
    <scope>NUCLEOTIDE SEQUENCE [LARGE SCALE GENOMIC DNA]</scope>
    <source>
        <strain evidence="3 4">LY-1</strain>
    </source>
</reference>